<evidence type="ECO:0000313" key="1">
    <source>
        <dbReference type="EMBL" id="KFD60215.1"/>
    </source>
</evidence>
<proteinExistence type="predicted"/>
<sequence length="209" mass="23920">MFLERFTGSDLVSNLDQLQFKRSLEKAIQVFQESFFSSCFNDGKNIIYVSLEKDRSIGNMQSAEGLFFELEALWQQTSVTTIQKEATVLGSVFARLTSVEPVKPRKGVVFGMGTKFRPLETTLLYRRMSRLTAVFFQLMNSVRGANSRKHLGRNPRHSAGEERPAWLCHRHFSSNMKTFGPVKKHLVFKVMPRPYGALPLEVPKQLEQV</sequence>
<reference evidence="1" key="1">
    <citation type="journal article" date="2014" name="Nat. Genet.">
        <title>Genome and transcriptome of the porcine whipworm Trichuris suis.</title>
        <authorList>
            <person name="Jex A.R."/>
            <person name="Nejsum P."/>
            <person name="Schwarz E.M."/>
            <person name="Hu L."/>
            <person name="Young N.D."/>
            <person name="Hall R.S."/>
            <person name="Korhonen P.K."/>
            <person name="Liao S."/>
            <person name="Thamsborg S."/>
            <person name="Xia J."/>
            <person name="Xu P."/>
            <person name="Wang S."/>
            <person name="Scheerlinck J.P."/>
            <person name="Hofmann A."/>
            <person name="Sternberg P.W."/>
            <person name="Wang J."/>
            <person name="Gasser R.B."/>
        </authorList>
    </citation>
    <scope>NUCLEOTIDE SEQUENCE [LARGE SCALE GENOMIC DNA]</scope>
    <source>
        <strain evidence="1">DCEP-RM93F</strain>
    </source>
</reference>
<organism evidence="1">
    <name type="scientific">Trichuris suis</name>
    <name type="common">pig whipworm</name>
    <dbReference type="NCBI Taxonomy" id="68888"/>
    <lineage>
        <taxon>Eukaryota</taxon>
        <taxon>Metazoa</taxon>
        <taxon>Ecdysozoa</taxon>
        <taxon>Nematoda</taxon>
        <taxon>Enoplea</taxon>
        <taxon>Dorylaimia</taxon>
        <taxon>Trichinellida</taxon>
        <taxon>Trichuridae</taxon>
        <taxon>Trichuris</taxon>
    </lineage>
</organism>
<name>A0A085MSL9_9BILA</name>
<dbReference type="EMBL" id="KL367685">
    <property type="protein sequence ID" value="KFD60215.1"/>
    <property type="molecule type" value="Genomic_DNA"/>
</dbReference>
<dbReference type="Proteomes" id="UP000030758">
    <property type="component" value="Unassembled WGS sequence"/>
</dbReference>
<dbReference type="AlphaFoldDB" id="A0A085MSL9"/>
<accession>A0A085MSL9</accession>
<gene>
    <name evidence="1" type="ORF">M514_03301</name>
</gene>
<protein>
    <submittedName>
        <fullName evidence="1">Uncharacterized protein</fullName>
    </submittedName>
</protein>